<feature type="transmembrane region" description="Helical" evidence="1">
    <location>
        <begin position="172"/>
        <end position="203"/>
    </location>
</feature>
<organism evidence="2 3">
    <name type="scientific">Algoriphagus faecimaris</name>
    <dbReference type="NCBI Taxonomy" id="686796"/>
    <lineage>
        <taxon>Bacteria</taxon>
        <taxon>Pseudomonadati</taxon>
        <taxon>Bacteroidota</taxon>
        <taxon>Cytophagia</taxon>
        <taxon>Cytophagales</taxon>
        <taxon>Cyclobacteriaceae</taxon>
        <taxon>Algoriphagus</taxon>
    </lineage>
</organism>
<keyword evidence="1" id="KW-0472">Membrane</keyword>
<feature type="transmembrane region" description="Helical" evidence="1">
    <location>
        <begin position="347"/>
        <end position="368"/>
    </location>
</feature>
<feature type="transmembrane region" description="Helical" evidence="1">
    <location>
        <begin position="215"/>
        <end position="244"/>
    </location>
</feature>
<evidence type="ECO:0000256" key="1">
    <source>
        <dbReference type="SAM" id="Phobius"/>
    </source>
</evidence>
<evidence type="ECO:0008006" key="4">
    <source>
        <dbReference type="Google" id="ProtNLM"/>
    </source>
</evidence>
<dbReference type="Proteomes" id="UP000199060">
    <property type="component" value="Unassembled WGS sequence"/>
</dbReference>
<keyword evidence="1" id="KW-1133">Transmembrane helix</keyword>
<dbReference type="InterPro" id="IPR046107">
    <property type="entry name" value="DUF6044"/>
</dbReference>
<feature type="transmembrane region" description="Helical" evidence="1">
    <location>
        <begin position="406"/>
        <end position="424"/>
    </location>
</feature>
<keyword evidence="1" id="KW-0812">Transmembrane</keyword>
<feature type="transmembrane region" description="Helical" evidence="1">
    <location>
        <begin position="130"/>
        <end position="160"/>
    </location>
</feature>
<keyword evidence="3" id="KW-1185">Reference proteome</keyword>
<dbReference type="AlphaFoldDB" id="A0A1G6UK64"/>
<accession>A0A1G6UK64</accession>
<feature type="transmembrane region" description="Helical" evidence="1">
    <location>
        <begin position="315"/>
        <end position="335"/>
    </location>
</feature>
<feature type="transmembrane region" description="Helical" evidence="1">
    <location>
        <begin position="54"/>
        <end position="72"/>
    </location>
</feature>
<evidence type="ECO:0000313" key="2">
    <source>
        <dbReference type="EMBL" id="SDD40947.1"/>
    </source>
</evidence>
<feature type="transmembrane region" description="Helical" evidence="1">
    <location>
        <begin position="380"/>
        <end position="399"/>
    </location>
</feature>
<dbReference type="EMBL" id="FNAC01000028">
    <property type="protein sequence ID" value="SDD40947.1"/>
    <property type="molecule type" value="Genomic_DNA"/>
</dbReference>
<sequence length="600" mass="70798">MDNGGRCFNKNSSGRLKLENCPLHIAVSSSELSLFFLPFRVNYPKQQVFKELQLYQFLPFLVLLLFIFPYLIQGESVFIPVSDNMDSNLAWWKAMKDQGKIFGGWNESIAGMIVESPRFTYPSAFSVEGLLYFLFPLFTAYLVNKVLIFILAYVAFWLWIKHQSFAKLSEKLLFLLPLLWASLAFYPHRGISIALLPVLILVFEALLQDKKSWKYFIFLVCYAFYSKLVLAGFYFFIGLTVWLLWEWIRTRTFPKYGSLGLLTLAIAWTCQEAYLIKGLFFTEEFQSHREDFTYDFGVWKDLMPWKFFWSGNQSGVHFAPIYLILTLGFLLFSEFNSLKKKSLRDLLFVLGIGLGLSVISHSSIMTFAGQFLPSLASLNFLRFEFWIPYFLFAAFFRAWASINFKWANFLIPSLLLVNIFIYQYEWRYWLNQDLKLINQQVPSFKAYYSEDSYEEIKNFLGEDWQHVRIAHLNVPPASSAYNGLLCLDGYMQNYRREHKMQVFQVIRDELAKDESLDKHFMNWGNKCYFQNAQYPDDYFMYAWREEEKIRELQFDFDFLRDSLKAEYIISALPVESSALNLELRVENPESAWKLHVYSIK</sequence>
<dbReference type="STRING" id="686796.SAMN04488104_102853"/>
<feature type="transmembrane region" description="Helical" evidence="1">
    <location>
        <begin position="256"/>
        <end position="276"/>
    </location>
</feature>
<name>A0A1G6UK64_9BACT</name>
<protein>
    <recommendedName>
        <fullName evidence="4">4-amino-4-deoxy-L-arabinose transferase</fullName>
    </recommendedName>
</protein>
<evidence type="ECO:0000313" key="3">
    <source>
        <dbReference type="Proteomes" id="UP000199060"/>
    </source>
</evidence>
<reference evidence="3" key="1">
    <citation type="submission" date="2016-10" db="EMBL/GenBank/DDBJ databases">
        <authorList>
            <person name="Varghese N."/>
            <person name="Submissions S."/>
        </authorList>
    </citation>
    <scope>NUCLEOTIDE SEQUENCE [LARGE SCALE GENOMIC DNA]</scope>
    <source>
        <strain evidence="3">DSM 23095</strain>
    </source>
</reference>
<gene>
    <name evidence="2" type="ORF">SAMN04488104_102853</name>
</gene>
<proteinExistence type="predicted"/>
<dbReference type="Pfam" id="PF19510">
    <property type="entry name" value="DUF6044"/>
    <property type="match status" value="1"/>
</dbReference>